<gene>
    <name evidence="2" type="ORF">AVDCRST_MAG77-2915</name>
</gene>
<protein>
    <submittedName>
        <fullName evidence="2">Uncharacterized protein</fullName>
    </submittedName>
</protein>
<dbReference type="EMBL" id="CADCTC010000167">
    <property type="protein sequence ID" value="CAA9266109.1"/>
    <property type="molecule type" value="Genomic_DNA"/>
</dbReference>
<keyword evidence="1" id="KW-0472">Membrane</keyword>
<keyword evidence="1" id="KW-0812">Transmembrane</keyword>
<feature type="transmembrane region" description="Helical" evidence="1">
    <location>
        <begin position="68"/>
        <end position="88"/>
    </location>
</feature>
<feature type="transmembrane region" description="Helical" evidence="1">
    <location>
        <begin position="108"/>
        <end position="127"/>
    </location>
</feature>
<name>A0A6J4J3N1_9CHLR</name>
<dbReference type="AlphaFoldDB" id="A0A6J4J3N1"/>
<accession>A0A6J4J3N1</accession>
<proteinExistence type="predicted"/>
<sequence length="201" mass="20295">MRLVIGAFPTLAEAEGATQALIQAGHRQDAISAYGRIGGGRVLLVGRVAVHPVGDPARLVSRAERARAWAAVGAVAGLVLGLAVLGAARLGGVEPFGEVPAALAGWPASSLLVLVVALAGAALGALARRTDGLPHDLAYRYGVRLDQGDTLVAVRTAPGSEARAAQELMGLQGAVFSDVTRGAVEPLGPVMPPPTLAPSQN</sequence>
<reference evidence="2" key="1">
    <citation type="submission" date="2020-02" db="EMBL/GenBank/DDBJ databases">
        <authorList>
            <person name="Meier V. D."/>
        </authorList>
    </citation>
    <scope>NUCLEOTIDE SEQUENCE</scope>
    <source>
        <strain evidence="2">AVDCRST_MAG77</strain>
    </source>
</reference>
<evidence type="ECO:0000313" key="2">
    <source>
        <dbReference type="EMBL" id="CAA9266109.1"/>
    </source>
</evidence>
<organism evidence="2">
    <name type="scientific">uncultured Chloroflexota bacterium</name>
    <dbReference type="NCBI Taxonomy" id="166587"/>
    <lineage>
        <taxon>Bacteria</taxon>
        <taxon>Bacillati</taxon>
        <taxon>Chloroflexota</taxon>
        <taxon>environmental samples</taxon>
    </lineage>
</organism>
<keyword evidence="1" id="KW-1133">Transmembrane helix</keyword>
<evidence type="ECO:0000256" key="1">
    <source>
        <dbReference type="SAM" id="Phobius"/>
    </source>
</evidence>